<dbReference type="Pfam" id="PF02739">
    <property type="entry name" value="5_3_exonuc_N"/>
    <property type="match status" value="1"/>
</dbReference>
<evidence type="ECO:0000259" key="18">
    <source>
        <dbReference type="SMART" id="SM00475"/>
    </source>
</evidence>
<evidence type="ECO:0000256" key="2">
    <source>
        <dbReference type="ARBA" id="ARBA00012417"/>
    </source>
</evidence>
<dbReference type="InterPro" id="IPR029060">
    <property type="entry name" value="PIN-like_dom_sf"/>
</dbReference>
<evidence type="ECO:0000256" key="12">
    <source>
        <dbReference type="ARBA" id="ARBA00023125"/>
    </source>
</evidence>
<keyword evidence="9" id="KW-0378">Hydrolase</keyword>
<dbReference type="PATRIC" id="fig|671143.5.peg.1985"/>
<dbReference type="eggNOG" id="COG0258">
    <property type="taxonomic scope" value="Bacteria"/>
</dbReference>
<evidence type="ECO:0000256" key="7">
    <source>
        <dbReference type="ARBA" id="ARBA00022722"/>
    </source>
</evidence>
<evidence type="ECO:0000256" key="13">
    <source>
        <dbReference type="ARBA" id="ARBA00023204"/>
    </source>
</evidence>
<dbReference type="SMART" id="SM00482">
    <property type="entry name" value="POLAc"/>
    <property type="match status" value="1"/>
</dbReference>
<dbReference type="GO" id="GO:0008408">
    <property type="term" value="F:3'-5' exonuclease activity"/>
    <property type="evidence" value="ECO:0007669"/>
    <property type="project" value="InterPro"/>
</dbReference>
<dbReference type="CDD" id="cd09898">
    <property type="entry name" value="H3TH_53EXO"/>
    <property type="match status" value="1"/>
</dbReference>
<accession>D5MI10</accession>
<dbReference type="FunFam" id="3.40.50.1010:FF:000001">
    <property type="entry name" value="DNA polymerase I"/>
    <property type="match status" value="1"/>
</dbReference>
<protein>
    <recommendedName>
        <fullName evidence="3 15">DNA polymerase I</fullName>
        <ecNumber evidence="2 15">2.7.7.7</ecNumber>
    </recommendedName>
</protein>
<evidence type="ECO:0000256" key="11">
    <source>
        <dbReference type="ARBA" id="ARBA00022932"/>
    </source>
</evidence>
<keyword evidence="8 16" id="KW-0227">DNA damage</keyword>
<dbReference type="FunFam" id="1.10.150.20:FF:000002">
    <property type="entry name" value="DNA polymerase I"/>
    <property type="match status" value="1"/>
</dbReference>
<dbReference type="Pfam" id="PF00476">
    <property type="entry name" value="DNA_pol_A"/>
    <property type="match status" value="1"/>
</dbReference>
<evidence type="ECO:0000259" key="19">
    <source>
        <dbReference type="SMART" id="SM00482"/>
    </source>
</evidence>
<dbReference type="Proteomes" id="UP000006898">
    <property type="component" value="Chromosome"/>
</dbReference>
<sequence length="873" mass="96421">MAGRSLYLIDGSSYVFRAYHALPPLSNSEGIPTGAVYGFTNMLLKIIRDERPEAMVVVFDSAGPTERHTRYADYKANRAQMPDDLSRQLPYIHRVVEAMRIPLLMQQGQEADDLIGSLARQAAAQDFRVTIATGDKDMLQLVGPEIRVYDSMKETVYGESEVVKRFGVPPGQVVEVMGLMGDPIDNIPGVHGIGEKTARNLIQQFGNIEETVARLHEIKSAKVREIVRSGVEQARLSRELARIRTDLQIGLDLGQLTLQAPDHSAMQALFRELGFTALQRAFTPLASHSSLRIVVIDREEEVGEAARGLLASDSVAIAVALRGDGTADGEFFGLAFCAEPDVALCCFPDAMTDSYLERVRPVLAGERPGKIGHDLKRIMTAIGKKGVALRGLSFDTMVASYLLNPNRSDHSLATLVFELLGVKWEQGPGARGGNDGRETAMRGAAEEAHLVWQLKEALLPQLGQAGLLPLFTTIEMPLIEVLASMEEVGFSVDTDQLSELGKELESQLSRLESRIFALAGEHFNINSPKQLAEVLFQRLKLTPLKRTKTGYSTNVEVLQRLAVTHELPAEVLNYRSLAKLKSTYVDVLLRLAERTSGRIHTSFNQTVTATGRLSSSEPNLQNIPVRTEVGRRIRQAFVASEGHRLLSADYSQIELRILAHLSQDQALIAAFIAGGDVHRSTAAEVFGVQPEAVTVEMRRRAKVINFGIVYGMSPFGLAAELEISQEEAALYIDRYFQIYHGVKAFIDRTICEARELGFVSTFWGRRRAIPELKSSDQTVRQLGERLAVNTPIQGSAADLIKVAMIAISRRLRSEQLETRMILQIHDELLFEVPEVELDVARRMATEEMEWAATLSVPLKVDIGVGTSWAEAHA</sequence>
<dbReference type="NCBIfam" id="TIGR00593">
    <property type="entry name" value="pola"/>
    <property type="match status" value="1"/>
</dbReference>
<keyword evidence="11 16" id="KW-0239">DNA-directed DNA polymerase</keyword>
<evidence type="ECO:0000256" key="10">
    <source>
        <dbReference type="ARBA" id="ARBA00022839"/>
    </source>
</evidence>
<dbReference type="SMART" id="SM00475">
    <property type="entry name" value="53EXOc"/>
    <property type="match status" value="1"/>
</dbReference>
<dbReference type="CDD" id="cd09859">
    <property type="entry name" value="PIN_53EXO"/>
    <property type="match status" value="1"/>
</dbReference>
<dbReference type="GO" id="GO:0008409">
    <property type="term" value="F:5'-3' exonuclease activity"/>
    <property type="evidence" value="ECO:0007669"/>
    <property type="project" value="InterPro"/>
</dbReference>
<gene>
    <name evidence="16 20" type="primary">polA</name>
    <name evidence="20" type="ORF">DAMO_2253</name>
</gene>
<dbReference type="InterPro" id="IPR018320">
    <property type="entry name" value="DNA_polymerase_1"/>
</dbReference>
<keyword evidence="5 16" id="KW-0548">Nucleotidyltransferase</keyword>
<dbReference type="InterPro" id="IPR019760">
    <property type="entry name" value="DNA-dir_DNA_pol_A_CS"/>
</dbReference>
<dbReference type="SUPFAM" id="SSF56672">
    <property type="entry name" value="DNA/RNA polymerases"/>
    <property type="match status" value="1"/>
</dbReference>
<keyword evidence="6 16" id="KW-0235">DNA replication</keyword>
<dbReference type="FunFam" id="1.20.1060.10:FF:000001">
    <property type="entry name" value="DNA polymerase I"/>
    <property type="match status" value="1"/>
</dbReference>
<dbReference type="InterPro" id="IPR036279">
    <property type="entry name" value="5-3_exonuclease_C_sf"/>
</dbReference>
<dbReference type="PROSITE" id="PS00447">
    <property type="entry name" value="DNA_POLYMERASE_A"/>
    <property type="match status" value="1"/>
</dbReference>
<dbReference type="CDD" id="cd08637">
    <property type="entry name" value="DNA_pol_A_pol_I_C"/>
    <property type="match status" value="1"/>
</dbReference>
<comment type="catalytic activity">
    <reaction evidence="14 16">
        <text>DNA(n) + a 2'-deoxyribonucleoside 5'-triphosphate = DNA(n+1) + diphosphate</text>
        <dbReference type="Rhea" id="RHEA:22508"/>
        <dbReference type="Rhea" id="RHEA-COMP:17339"/>
        <dbReference type="Rhea" id="RHEA-COMP:17340"/>
        <dbReference type="ChEBI" id="CHEBI:33019"/>
        <dbReference type="ChEBI" id="CHEBI:61560"/>
        <dbReference type="ChEBI" id="CHEBI:173112"/>
        <dbReference type="EC" id="2.7.7.7"/>
    </reaction>
</comment>
<dbReference type="SMART" id="SM00474">
    <property type="entry name" value="35EXOc"/>
    <property type="match status" value="1"/>
</dbReference>
<evidence type="ECO:0000256" key="5">
    <source>
        <dbReference type="ARBA" id="ARBA00022695"/>
    </source>
</evidence>
<dbReference type="AlphaFoldDB" id="D5MI10"/>
<dbReference type="eggNOG" id="COG0749">
    <property type="taxonomic scope" value="Bacteria"/>
</dbReference>
<dbReference type="Pfam" id="PF01367">
    <property type="entry name" value="5_3_exonuc"/>
    <property type="match status" value="1"/>
</dbReference>
<dbReference type="Gene3D" id="1.20.1060.10">
    <property type="entry name" value="Taq DNA Polymerase, Chain T, domain 4"/>
    <property type="match status" value="1"/>
</dbReference>
<keyword evidence="12 16" id="KW-0238">DNA-binding</keyword>
<evidence type="ECO:0000256" key="16">
    <source>
        <dbReference type="RuleBase" id="RU004460"/>
    </source>
</evidence>
<keyword evidence="10" id="KW-0269">Exonuclease</keyword>
<dbReference type="SUPFAM" id="SSF47807">
    <property type="entry name" value="5' to 3' exonuclease, C-terminal subdomain"/>
    <property type="match status" value="1"/>
</dbReference>
<dbReference type="EC" id="2.7.7.7" evidence="2 15"/>
<dbReference type="Gene3D" id="1.10.150.20">
    <property type="entry name" value="5' to 3' exonuclease, C-terminal subdomain"/>
    <property type="match status" value="2"/>
</dbReference>
<dbReference type="EMBL" id="FP565575">
    <property type="protein sequence ID" value="CBE69303.1"/>
    <property type="molecule type" value="Genomic_DNA"/>
</dbReference>
<dbReference type="InterPro" id="IPR020046">
    <property type="entry name" value="5-3_exonucl_a-hlix_arch_N"/>
</dbReference>
<keyword evidence="4 16" id="KW-0808">Transferase</keyword>
<dbReference type="Gene3D" id="3.40.50.1010">
    <property type="entry name" value="5'-nuclease"/>
    <property type="match status" value="1"/>
</dbReference>
<evidence type="ECO:0000256" key="3">
    <source>
        <dbReference type="ARBA" id="ARBA00020311"/>
    </source>
</evidence>
<dbReference type="InterPro" id="IPR054690">
    <property type="entry name" value="DNA_polI_exonuclease"/>
</dbReference>
<dbReference type="Gene3D" id="3.30.420.10">
    <property type="entry name" value="Ribonuclease H-like superfamily/Ribonuclease H"/>
    <property type="match status" value="1"/>
</dbReference>
<dbReference type="InterPro" id="IPR001098">
    <property type="entry name" value="DNA-dir_DNA_pol_A_palm_dom"/>
</dbReference>
<keyword evidence="7" id="KW-0540">Nuclease</keyword>
<dbReference type="PANTHER" id="PTHR10133:SF27">
    <property type="entry name" value="DNA POLYMERASE NU"/>
    <property type="match status" value="1"/>
</dbReference>
<dbReference type="InterPro" id="IPR020045">
    <property type="entry name" value="DNA_polI_H3TH"/>
</dbReference>
<evidence type="ECO:0000256" key="14">
    <source>
        <dbReference type="ARBA" id="ARBA00049244"/>
    </source>
</evidence>
<proteinExistence type="inferred from homology"/>
<name>D5MI10_METO1</name>
<evidence type="ECO:0000256" key="9">
    <source>
        <dbReference type="ARBA" id="ARBA00022801"/>
    </source>
</evidence>
<evidence type="ECO:0000256" key="8">
    <source>
        <dbReference type="ARBA" id="ARBA00022763"/>
    </source>
</evidence>
<dbReference type="SUPFAM" id="SSF88723">
    <property type="entry name" value="PIN domain-like"/>
    <property type="match status" value="1"/>
</dbReference>
<keyword evidence="13 16" id="KW-0234">DNA repair</keyword>
<evidence type="ECO:0000313" key="21">
    <source>
        <dbReference type="Proteomes" id="UP000006898"/>
    </source>
</evidence>
<dbReference type="InterPro" id="IPR043502">
    <property type="entry name" value="DNA/RNA_pol_sf"/>
</dbReference>
<dbReference type="PRINTS" id="PR00868">
    <property type="entry name" value="DNAPOLI"/>
</dbReference>
<evidence type="ECO:0000256" key="15">
    <source>
        <dbReference type="NCBIfam" id="TIGR00593"/>
    </source>
</evidence>
<dbReference type="InterPro" id="IPR012337">
    <property type="entry name" value="RNaseH-like_sf"/>
</dbReference>
<dbReference type="HOGENOM" id="CLU_004675_0_0_0"/>
<dbReference type="PANTHER" id="PTHR10133">
    <property type="entry name" value="DNA POLYMERASE I"/>
    <property type="match status" value="1"/>
</dbReference>
<dbReference type="Gene3D" id="3.30.70.370">
    <property type="match status" value="1"/>
</dbReference>
<evidence type="ECO:0000256" key="1">
    <source>
        <dbReference type="ARBA" id="ARBA00007705"/>
    </source>
</evidence>
<dbReference type="KEGG" id="mox:DAMO_2253"/>
<dbReference type="NCBIfam" id="NF004397">
    <property type="entry name" value="PRK05755.1"/>
    <property type="match status" value="1"/>
</dbReference>
<dbReference type="GO" id="GO:0006302">
    <property type="term" value="P:double-strand break repair"/>
    <property type="evidence" value="ECO:0007669"/>
    <property type="project" value="TreeGrafter"/>
</dbReference>
<dbReference type="CDD" id="cd06140">
    <property type="entry name" value="DNA_polA_I_Bacillus_like_exo"/>
    <property type="match status" value="1"/>
</dbReference>
<dbReference type="STRING" id="671143.DAMO_2253"/>
<dbReference type="SMART" id="SM00279">
    <property type="entry name" value="HhH2"/>
    <property type="match status" value="1"/>
</dbReference>
<comment type="similarity">
    <text evidence="1 16">Belongs to the DNA polymerase type-A family.</text>
</comment>
<dbReference type="GO" id="GO:0006261">
    <property type="term" value="P:DNA-templated DNA replication"/>
    <property type="evidence" value="ECO:0007669"/>
    <property type="project" value="UniProtKB-UniRule"/>
</dbReference>
<organism evidence="20 21">
    <name type="scientific">Methylomirabilis oxygeniifera</name>
    <dbReference type="NCBI Taxonomy" id="671143"/>
    <lineage>
        <taxon>Bacteria</taxon>
        <taxon>Candidatus Methylomirabilota</taxon>
        <taxon>Candidatus Methylomirabilia</taxon>
        <taxon>Candidatus Methylomirabilales</taxon>
        <taxon>Candidatus Methylomirabilaceae</taxon>
        <taxon>Candidatus Methylomirabilis</taxon>
    </lineage>
</organism>
<dbReference type="GO" id="GO:0003677">
    <property type="term" value="F:DNA binding"/>
    <property type="evidence" value="ECO:0007669"/>
    <property type="project" value="UniProtKB-UniRule"/>
</dbReference>
<dbReference type="InterPro" id="IPR002421">
    <property type="entry name" value="5-3_exonuclease"/>
</dbReference>
<evidence type="ECO:0000256" key="6">
    <source>
        <dbReference type="ARBA" id="ARBA00022705"/>
    </source>
</evidence>
<feature type="domain" description="DNA-directed DNA polymerase family A palm" evidence="19">
    <location>
        <begin position="630"/>
        <end position="836"/>
    </location>
</feature>
<feature type="domain" description="3'-5' exonuclease" evidence="17">
    <location>
        <begin position="293"/>
        <end position="463"/>
    </location>
</feature>
<dbReference type="InterPro" id="IPR002562">
    <property type="entry name" value="3'-5'_exonuclease_dom"/>
</dbReference>
<dbReference type="Pfam" id="PF22619">
    <property type="entry name" value="DNA_polI_exo1"/>
    <property type="match status" value="1"/>
</dbReference>
<dbReference type="GO" id="GO:0003887">
    <property type="term" value="F:DNA-directed DNA polymerase activity"/>
    <property type="evidence" value="ECO:0007669"/>
    <property type="project" value="UniProtKB-UniRule"/>
</dbReference>
<feature type="domain" description="5'-3' exonuclease" evidence="18">
    <location>
        <begin position="3"/>
        <end position="259"/>
    </location>
</feature>
<evidence type="ECO:0000313" key="20">
    <source>
        <dbReference type="EMBL" id="CBE69303.1"/>
    </source>
</evidence>
<reference evidence="20 21" key="1">
    <citation type="journal article" date="2010" name="Nature">
        <title>Nitrite-driven anaerobic methane oxidation by oxygenic bacteria.</title>
        <authorList>
            <person name="Ettwig K.F."/>
            <person name="Butler M.K."/>
            <person name="Le Paslier D."/>
            <person name="Pelletier E."/>
            <person name="Mangenot S."/>
            <person name="Kuypers M.M.M."/>
            <person name="Schreiber F."/>
            <person name="Dutilh B.E."/>
            <person name="Zedelius J."/>
            <person name="de Beer D."/>
            <person name="Gloerich J."/>
            <person name="Wessels H.J.C.T."/>
            <person name="van Allen T."/>
            <person name="Luesken F."/>
            <person name="Wu M."/>
            <person name="van de Pas-Schoonen K.T."/>
            <person name="Op den Camp H.J.M."/>
            <person name="Janssen-Megens E.M."/>
            <person name="Francoijs K-J."/>
            <person name="Stunnenberg H."/>
            <person name="Weissenbach J."/>
            <person name="Jetten M.S.M."/>
            <person name="Strous M."/>
        </authorList>
    </citation>
    <scope>NUCLEOTIDE SEQUENCE [LARGE SCALE GENOMIC DNA]</scope>
</reference>
<dbReference type="InterPro" id="IPR002298">
    <property type="entry name" value="DNA_polymerase_A"/>
</dbReference>
<dbReference type="InterPro" id="IPR036397">
    <property type="entry name" value="RNaseH_sf"/>
</dbReference>
<evidence type="ECO:0000256" key="4">
    <source>
        <dbReference type="ARBA" id="ARBA00022679"/>
    </source>
</evidence>
<dbReference type="InterPro" id="IPR008918">
    <property type="entry name" value="HhH2"/>
</dbReference>
<evidence type="ECO:0000259" key="17">
    <source>
        <dbReference type="SMART" id="SM00474"/>
    </source>
</evidence>
<dbReference type="FunFam" id="1.10.150.20:FF:000003">
    <property type="entry name" value="DNA polymerase I"/>
    <property type="match status" value="1"/>
</dbReference>
<dbReference type="SUPFAM" id="SSF53098">
    <property type="entry name" value="Ribonuclease H-like"/>
    <property type="match status" value="1"/>
</dbReference>